<dbReference type="Proteomes" id="UP000613193">
    <property type="component" value="Unassembled WGS sequence"/>
</dbReference>
<sequence length="113" mass="12544">MILLTNNYKNALVAEIQIKEANLTISEQFKQQMIELIEQGNSYIIVNFVKVIYVDSSFLGALVAALKYAIPHKAEVVVCGLNKDILGLFQLIRLDKAFKIFGNVDDAAVNGIN</sequence>
<protein>
    <submittedName>
        <fullName evidence="2">STAS domain-containing protein</fullName>
    </submittedName>
</protein>
<dbReference type="Gene3D" id="3.30.750.24">
    <property type="entry name" value="STAS domain"/>
    <property type="match status" value="1"/>
</dbReference>
<dbReference type="CDD" id="cd07043">
    <property type="entry name" value="STAS_anti-anti-sigma_factors"/>
    <property type="match status" value="1"/>
</dbReference>
<accession>A0A934PTS6</accession>
<proteinExistence type="predicted"/>
<organism evidence="2 3">
    <name type="scientific">Mucilaginibacter segetis</name>
    <dbReference type="NCBI Taxonomy" id="2793071"/>
    <lineage>
        <taxon>Bacteria</taxon>
        <taxon>Pseudomonadati</taxon>
        <taxon>Bacteroidota</taxon>
        <taxon>Sphingobacteriia</taxon>
        <taxon>Sphingobacteriales</taxon>
        <taxon>Sphingobacteriaceae</taxon>
        <taxon>Mucilaginibacter</taxon>
    </lineage>
</organism>
<evidence type="ECO:0000313" key="2">
    <source>
        <dbReference type="EMBL" id="MBK0379016.1"/>
    </source>
</evidence>
<evidence type="ECO:0000259" key="1">
    <source>
        <dbReference type="PROSITE" id="PS50801"/>
    </source>
</evidence>
<dbReference type="PANTHER" id="PTHR33495:SF2">
    <property type="entry name" value="ANTI-SIGMA FACTOR ANTAGONIST TM_1081-RELATED"/>
    <property type="match status" value="1"/>
</dbReference>
<dbReference type="AlphaFoldDB" id="A0A934PTS6"/>
<reference evidence="2" key="1">
    <citation type="submission" date="2020-12" db="EMBL/GenBank/DDBJ databases">
        <title>Bacterial novel species Mucilaginibacter sp. SD-g isolated from soil.</title>
        <authorList>
            <person name="Jung H.-Y."/>
        </authorList>
    </citation>
    <scope>NUCLEOTIDE SEQUENCE</scope>
    <source>
        <strain evidence="2">SD-g</strain>
    </source>
</reference>
<comment type="caution">
    <text evidence="2">The sequence shown here is derived from an EMBL/GenBank/DDBJ whole genome shotgun (WGS) entry which is preliminary data.</text>
</comment>
<name>A0A934PTS6_9SPHI</name>
<dbReference type="RefSeq" id="WP_200065460.1">
    <property type="nucleotide sequence ID" value="NZ_JAEHFW010000001.1"/>
</dbReference>
<dbReference type="InterPro" id="IPR002645">
    <property type="entry name" value="STAS_dom"/>
</dbReference>
<dbReference type="SUPFAM" id="SSF52091">
    <property type="entry name" value="SpoIIaa-like"/>
    <property type="match status" value="1"/>
</dbReference>
<dbReference type="GO" id="GO:0043856">
    <property type="term" value="F:anti-sigma factor antagonist activity"/>
    <property type="evidence" value="ECO:0007669"/>
    <property type="project" value="TreeGrafter"/>
</dbReference>
<keyword evidence="3" id="KW-1185">Reference proteome</keyword>
<dbReference type="PROSITE" id="PS50801">
    <property type="entry name" value="STAS"/>
    <property type="match status" value="1"/>
</dbReference>
<feature type="domain" description="STAS" evidence="1">
    <location>
        <begin position="26"/>
        <end position="111"/>
    </location>
</feature>
<dbReference type="Pfam" id="PF01740">
    <property type="entry name" value="STAS"/>
    <property type="match status" value="1"/>
</dbReference>
<dbReference type="InterPro" id="IPR036513">
    <property type="entry name" value="STAS_dom_sf"/>
</dbReference>
<dbReference type="EMBL" id="JAEHFW010000001">
    <property type="protein sequence ID" value="MBK0379016.1"/>
    <property type="molecule type" value="Genomic_DNA"/>
</dbReference>
<dbReference type="PANTHER" id="PTHR33495">
    <property type="entry name" value="ANTI-SIGMA FACTOR ANTAGONIST TM_1081-RELATED-RELATED"/>
    <property type="match status" value="1"/>
</dbReference>
<evidence type="ECO:0000313" key="3">
    <source>
        <dbReference type="Proteomes" id="UP000613193"/>
    </source>
</evidence>
<gene>
    <name evidence="2" type="ORF">I5M19_06840</name>
</gene>